<dbReference type="RefSeq" id="WP_184973163.1">
    <property type="nucleotide sequence ID" value="NZ_JACHIN010000019.1"/>
</dbReference>
<dbReference type="AlphaFoldDB" id="A0A7W8ACU1"/>
<proteinExistence type="predicted"/>
<protein>
    <submittedName>
        <fullName evidence="2">2-polyprenyl-6-methoxyphenol hydroxylase-like FAD-dependent oxidoreductase</fullName>
    </submittedName>
</protein>
<evidence type="ECO:0000313" key="2">
    <source>
        <dbReference type="EMBL" id="MBB5083758.1"/>
    </source>
</evidence>
<dbReference type="Proteomes" id="UP000568380">
    <property type="component" value="Unassembled WGS sequence"/>
</dbReference>
<name>A0A7W8ACU1_9ACTN</name>
<dbReference type="Gene3D" id="3.50.50.60">
    <property type="entry name" value="FAD/NAD(P)-binding domain"/>
    <property type="match status" value="1"/>
</dbReference>
<dbReference type="InterPro" id="IPR002938">
    <property type="entry name" value="FAD-bd"/>
</dbReference>
<reference evidence="2 3" key="1">
    <citation type="submission" date="2020-08" db="EMBL/GenBank/DDBJ databases">
        <title>Genomic Encyclopedia of Type Strains, Phase IV (KMG-IV): sequencing the most valuable type-strain genomes for metagenomic binning, comparative biology and taxonomic classification.</title>
        <authorList>
            <person name="Goeker M."/>
        </authorList>
    </citation>
    <scope>NUCLEOTIDE SEQUENCE [LARGE SCALE GENOMIC DNA]</scope>
    <source>
        <strain evidence="2 3">DSM 45385</strain>
    </source>
</reference>
<dbReference type="PANTHER" id="PTHR46865">
    <property type="entry name" value="OXIDOREDUCTASE-RELATED"/>
    <property type="match status" value="1"/>
</dbReference>
<gene>
    <name evidence="2" type="ORF">HNR40_009263</name>
</gene>
<feature type="domain" description="FAD-binding" evidence="1">
    <location>
        <begin position="69"/>
        <end position="128"/>
    </location>
</feature>
<dbReference type="InterPro" id="IPR036188">
    <property type="entry name" value="FAD/NAD-bd_sf"/>
</dbReference>
<dbReference type="GO" id="GO:0071949">
    <property type="term" value="F:FAD binding"/>
    <property type="evidence" value="ECO:0007669"/>
    <property type="project" value="InterPro"/>
</dbReference>
<dbReference type="PANTHER" id="PTHR46865:SF2">
    <property type="entry name" value="MONOOXYGENASE"/>
    <property type="match status" value="1"/>
</dbReference>
<evidence type="ECO:0000313" key="3">
    <source>
        <dbReference type="Proteomes" id="UP000568380"/>
    </source>
</evidence>
<dbReference type="SUPFAM" id="SSF51905">
    <property type="entry name" value="FAD/NAD(P)-binding domain"/>
    <property type="match status" value="1"/>
</dbReference>
<evidence type="ECO:0000259" key="1">
    <source>
        <dbReference type="Pfam" id="PF01494"/>
    </source>
</evidence>
<dbReference type="InterPro" id="IPR051704">
    <property type="entry name" value="FAD_aromatic-hydroxylase"/>
</dbReference>
<keyword evidence="3" id="KW-1185">Reference proteome</keyword>
<sequence length="175" mass="19307">MYTVPGRCITLNGTRAALDFASPEIDIIDERAAVESAFQGIGWKVPDLLKQMRQAKDFYFSQAIQIQSPTYSQGRTVLLGDAAHAPGPGGMGTGLAVVGAYILANELRKNPPETALTTYETRMRPYVEICQKQARGADKFLVPSKRSHIWMRNQIFRLVPPRLLNTSKAAEAISL</sequence>
<dbReference type="Pfam" id="PF01494">
    <property type="entry name" value="FAD_binding_3"/>
    <property type="match status" value="1"/>
</dbReference>
<organism evidence="2 3">
    <name type="scientific">Nonomuraea endophytica</name>
    <dbReference type="NCBI Taxonomy" id="714136"/>
    <lineage>
        <taxon>Bacteria</taxon>
        <taxon>Bacillati</taxon>
        <taxon>Actinomycetota</taxon>
        <taxon>Actinomycetes</taxon>
        <taxon>Streptosporangiales</taxon>
        <taxon>Streptosporangiaceae</taxon>
        <taxon>Nonomuraea</taxon>
    </lineage>
</organism>
<comment type="caution">
    <text evidence="2">The sequence shown here is derived from an EMBL/GenBank/DDBJ whole genome shotgun (WGS) entry which is preliminary data.</text>
</comment>
<dbReference type="EMBL" id="JACHIN010000019">
    <property type="protein sequence ID" value="MBB5083758.1"/>
    <property type="molecule type" value="Genomic_DNA"/>
</dbReference>
<accession>A0A7W8ACU1</accession>